<keyword evidence="1" id="KW-0732">Signal</keyword>
<dbReference type="EMBL" id="MTYJ01000233">
    <property type="protein sequence ID" value="OWA51609.1"/>
    <property type="molecule type" value="Genomic_DNA"/>
</dbReference>
<feature type="signal peptide" evidence="1">
    <location>
        <begin position="1"/>
        <end position="18"/>
    </location>
</feature>
<comment type="caution">
    <text evidence="2">The sequence shown here is derived from an EMBL/GenBank/DDBJ whole genome shotgun (WGS) entry which is preliminary data.</text>
</comment>
<feature type="chain" id="PRO_5040721813" evidence="1">
    <location>
        <begin position="19"/>
        <end position="191"/>
    </location>
</feature>
<dbReference type="AlphaFoldDB" id="A0A9X6NLB8"/>
<evidence type="ECO:0000313" key="3">
    <source>
        <dbReference type="Proteomes" id="UP000192578"/>
    </source>
</evidence>
<organism evidence="2 3">
    <name type="scientific">Hypsibius exemplaris</name>
    <name type="common">Freshwater tardigrade</name>
    <dbReference type="NCBI Taxonomy" id="2072580"/>
    <lineage>
        <taxon>Eukaryota</taxon>
        <taxon>Metazoa</taxon>
        <taxon>Ecdysozoa</taxon>
        <taxon>Tardigrada</taxon>
        <taxon>Eutardigrada</taxon>
        <taxon>Parachela</taxon>
        <taxon>Hypsibioidea</taxon>
        <taxon>Hypsibiidae</taxon>
        <taxon>Hypsibius</taxon>
    </lineage>
</organism>
<keyword evidence="3" id="KW-1185">Reference proteome</keyword>
<evidence type="ECO:0000256" key="1">
    <source>
        <dbReference type="SAM" id="SignalP"/>
    </source>
</evidence>
<proteinExistence type="predicted"/>
<reference evidence="3" key="1">
    <citation type="submission" date="2017-01" db="EMBL/GenBank/DDBJ databases">
        <title>Comparative genomics of anhydrobiosis in the tardigrade Hypsibius dujardini.</title>
        <authorList>
            <person name="Yoshida Y."/>
            <person name="Koutsovoulos G."/>
            <person name="Laetsch D."/>
            <person name="Stevens L."/>
            <person name="Kumar S."/>
            <person name="Horikawa D."/>
            <person name="Ishino K."/>
            <person name="Komine S."/>
            <person name="Tomita M."/>
            <person name="Blaxter M."/>
            <person name="Arakawa K."/>
        </authorList>
    </citation>
    <scope>NUCLEOTIDE SEQUENCE [LARGE SCALE GENOMIC DNA]</scope>
    <source>
        <strain evidence="3">Z151</strain>
    </source>
</reference>
<gene>
    <name evidence="2" type="ORF">BV898_16084</name>
</gene>
<name>A0A9X6NLB8_HYPEX</name>
<evidence type="ECO:0000313" key="2">
    <source>
        <dbReference type="EMBL" id="OWA51609.1"/>
    </source>
</evidence>
<protein>
    <submittedName>
        <fullName evidence="2">Uncharacterized protein</fullName>
    </submittedName>
</protein>
<accession>A0A9X6NLB8</accession>
<dbReference type="Proteomes" id="UP000192578">
    <property type="component" value="Unassembled WGS sequence"/>
</dbReference>
<sequence length="191" mass="20936">MCSMMCIIALHLTIETTSHDLFEESVTQPTTHSSHTCNAIPVKLVVTTTSPLTPSSSPSGAIKKYYNTNNCSTNGDTNGKHWSQADHHRLHRRYGPLPRRTTTVRIVRRNVEHGTTLTAVSNESGGCSSTSKGKGGCAAPVAVNYYIITREFEGAVQVLNCQFVKHWLFFGIVSFERVAGQRFVYTATDAG</sequence>